<evidence type="ECO:0000313" key="4">
    <source>
        <dbReference type="Proteomes" id="UP001218218"/>
    </source>
</evidence>
<reference evidence="3" key="1">
    <citation type="submission" date="2023-03" db="EMBL/GenBank/DDBJ databases">
        <title>Massive genome expansion in bonnet fungi (Mycena s.s.) driven by repeated elements and novel gene families across ecological guilds.</title>
        <authorList>
            <consortium name="Lawrence Berkeley National Laboratory"/>
            <person name="Harder C.B."/>
            <person name="Miyauchi S."/>
            <person name="Viragh M."/>
            <person name="Kuo A."/>
            <person name="Thoen E."/>
            <person name="Andreopoulos B."/>
            <person name="Lu D."/>
            <person name="Skrede I."/>
            <person name="Drula E."/>
            <person name="Henrissat B."/>
            <person name="Morin E."/>
            <person name="Kohler A."/>
            <person name="Barry K."/>
            <person name="LaButti K."/>
            <person name="Morin E."/>
            <person name="Salamov A."/>
            <person name="Lipzen A."/>
            <person name="Mereny Z."/>
            <person name="Hegedus B."/>
            <person name="Baldrian P."/>
            <person name="Stursova M."/>
            <person name="Weitz H."/>
            <person name="Taylor A."/>
            <person name="Grigoriev I.V."/>
            <person name="Nagy L.G."/>
            <person name="Martin F."/>
            <person name="Kauserud H."/>
        </authorList>
    </citation>
    <scope>NUCLEOTIDE SEQUENCE</scope>
    <source>
        <strain evidence="3">CBHHK002</strain>
    </source>
</reference>
<dbReference type="Proteomes" id="UP001218218">
    <property type="component" value="Unassembled WGS sequence"/>
</dbReference>
<feature type="chain" id="PRO_5042296577" evidence="2">
    <location>
        <begin position="21"/>
        <end position="69"/>
    </location>
</feature>
<gene>
    <name evidence="3" type="ORF">DFH08DRAFT_976185</name>
</gene>
<accession>A0AAD6Z3G7</accession>
<keyword evidence="2" id="KW-0732">Signal</keyword>
<dbReference type="EMBL" id="JARIHO010000095">
    <property type="protein sequence ID" value="KAJ7305626.1"/>
    <property type="molecule type" value="Genomic_DNA"/>
</dbReference>
<organism evidence="3 4">
    <name type="scientific">Mycena albidolilacea</name>
    <dbReference type="NCBI Taxonomy" id="1033008"/>
    <lineage>
        <taxon>Eukaryota</taxon>
        <taxon>Fungi</taxon>
        <taxon>Dikarya</taxon>
        <taxon>Basidiomycota</taxon>
        <taxon>Agaricomycotina</taxon>
        <taxon>Agaricomycetes</taxon>
        <taxon>Agaricomycetidae</taxon>
        <taxon>Agaricales</taxon>
        <taxon>Marasmiineae</taxon>
        <taxon>Mycenaceae</taxon>
        <taxon>Mycena</taxon>
    </lineage>
</organism>
<evidence type="ECO:0000313" key="3">
    <source>
        <dbReference type="EMBL" id="KAJ7305626.1"/>
    </source>
</evidence>
<feature type="signal peptide" evidence="2">
    <location>
        <begin position="1"/>
        <end position="20"/>
    </location>
</feature>
<evidence type="ECO:0000256" key="1">
    <source>
        <dbReference type="SAM" id="MobiDB-lite"/>
    </source>
</evidence>
<evidence type="ECO:0000256" key="2">
    <source>
        <dbReference type="SAM" id="SignalP"/>
    </source>
</evidence>
<feature type="region of interest" description="Disordered" evidence="1">
    <location>
        <begin position="44"/>
        <end position="69"/>
    </location>
</feature>
<name>A0AAD6Z3G7_9AGAR</name>
<keyword evidence="4" id="KW-1185">Reference proteome</keyword>
<protein>
    <submittedName>
        <fullName evidence="3">Uncharacterized protein</fullName>
    </submittedName>
</protein>
<sequence length="69" mass="7218">MKYLPSIAVSALILAGVLVGSLPVERKSTSSPGTMKGYLQLRDADQSGTRHRAGSAAGDIQPNANKVHE</sequence>
<dbReference type="AlphaFoldDB" id="A0AAD6Z3G7"/>
<proteinExistence type="predicted"/>
<comment type="caution">
    <text evidence="3">The sequence shown here is derived from an EMBL/GenBank/DDBJ whole genome shotgun (WGS) entry which is preliminary data.</text>
</comment>